<organism evidence="3 4">
    <name type="scientific">Ascobolus immersus RN42</name>
    <dbReference type="NCBI Taxonomy" id="1160509"/>
    <lineage>
        <taxon>Eukaryota</taxon>
        <taxon>Fungi</taxon>
        <taxon>Dikarya</taxon>
        <taxon>Ascomycota</taxon>
        <taxon>Pezizomycotina</taxon>
        <taxon>Pezizomycetes</taxon>
        <taxon>Pezizales</taxon>
        <taxon>Ascobolaceae</taxon>
        <taxon>Ascobolus</taxon>
    </lineage>
</organism>
<feature type="region of interest" description="Disordered" evidence="2">
    <location>
        <begin position="1"/>
        <end position="41"/>
    </location>
</feature>
<gene>
    <name evidence="3" type="ORF">BJ508DRAFT_315999</name>
</gene>
<keyword evidence="1" id="KW-0175">Coiled coil</keyword>
<accession>A0A3N4HB02</accession>
<dbReference type="AlphaFoldDB" id="A0A3N4HB02"/>
<evidence type="ECO:0000256" key="1">
    <source>
        <dbReference type="SAM" id="Coils"/>
    </source>
</evidence>
<dbReference type="EMBL" id="ML119988">
    <property type="protein sequence ID" value="RPA71017.1"/>
    <property type="molecule type" value="Genomic_DNA"/>
</dbReference>
<evidence type="ECO:0000256" key="2">
    <source>
        <dbReference type="SAM" id="MobiDB-lite"/>
    </source>
</evidence>
<evidence type="ECO:0000313" key="4">
    <source>
        <dbReference type="Proteomes" id="UP000275078"/>
    </source>
</evidence>
<name>A0A3N4HB02_ASCIM</name>
<sequence>MPNRRRNKPKPQTKMGQNKADSDATSSARSPIKVEPRNASTDRYAKSMEARIFRLQARRKHFNTQCTLGLQRSDCNVNGLLNMVRELGGEKECAKLEASASSLQVPHVGTFIPQTLEELEAEEKEITRLEQVYRTWKIHGTMMENQCLIWEAQTVEEKEKRAWEAFAFVKEAGLYVGKEPTEIEEVLGIMFYLYNKHDVL</sequence>
<dbReference type="Proteomes" id="UP000275078">
    <property type="component" value="Unassembled WGS sequence"/>
</dbReference>
<proteinExistence type="predicted"/>
<keyword evidence="4" id="KW-1185">Reference proteome</keyword>
<feature type="compositionally biased region" description="Basic residues" evidence="2">
    <location>
        <begin position="1"/>
        <end position="11"/>
    </location>
</feature>
<evidence type="ECO:0000313" key="3">
    <source>
        <dbReference type="EMBL" id="RPA71017.1"/>
    </source>
</evidence>
<reference evidence="3 4" key="1">
    <citation type="journal article" date="2018" name="Nat. Ecol. Evol.">
        <title>Pezizomycetes genomes reveal the molecular basis of ectomycorrhizal truffle lifestyle.</title>
        <authorList>
            <person name="Murat C."/>
            <person name="Payen T."/>
            <person name="Noel B."/>
            <person name="Kuo A."/>
            <person name="Morin E."/>
            <person name="Chen J."/>
            <person name="Kohler A."/>
            <person name="Krizsan K."/>
            <person name="Balestrini R."/>
            <person name="Da Silva C."/>
            <person name="Montanini B."/>
            <person name="Hainaut M."/>
            <person name="Levati E."/>
            <person name="Barry K.W."/>
            <person name="Belfiori B."/>
            <person name="Cichocki N."/>
            <person name="Clum A."/>
            <person name="Dockter R.B."/>
            <person name="Fauchery L."/>
            <person name="Guy J."/>
            <person name="Iotti M."/>
            <person name="Le Tacon F."/>
            <person name="Lindquist E.A."/>
            <person name="Lipzen A."/>
            <person name="Malagnac F."/>
            <person name="Mello A."/>
            <person name="Molinier V."/>
            <person name="Miyauchi S."/>
            <person name="Poulain J."/>
            <person name="Riccioni C."/>
            <person name="Rubini A."/>
            <person name="Sitrit Y."/>
            <person name="Splivallo R."/>
            <person name="Traeger S."/>
            <person name="Wang M."/>
            <person name="Zifcakova L."/>
            <person name="Wipf D."/>
            <person name="Zambonelli A."/>
            <person name="Paolocci F."/>
            <person name="Nowrousian M."/>
            <person name="Ottonello S."/>
            <person name="Baldrian P."/>
            <person name="Spatafora J.W."/>
            <person name="Henrissat B."/>
            <person name="Nagy L.G."/>
            <person name="Aury J.M."/>
            <person name="Wincker P."/>
            <person name="Grigoriev I.V."/>
            <person name="Bonfante P."/>
            <person name="Martin F.M."/>
        </authorList>
    </citation>
    <scope>NUCLEOTIDE SEQUENCE [LARGE SCALE GENOMIC DNA]</scope>
    <source>
        <strain evidence="3 4">RN42</strain>
    </source>
</reference>
<feature type="coiled-coil region" evidence="1">
    <location>
        <begin position="112"/>
        <end position="139"/>
    </location>
</feature>
<protein>
    <submittedName>
        <fullName evidence="3">Uncharacterized protein</fullName>
    </submittedName>
</protein>